<dbReference type="Pfam" id="PF03253">
    <property type="entry name" value="UT"/>
    <property type="match status" value="1"/>
</dbReference>
<evidence type="ECO:0000313" key="9">
    <source>
        <dbReference type="EMBL" id="KJH83551.1"/>
    </source>
</evidence>
<evidence type="ECO:0000256" key="8">
    <source>
        <dbReference type="SAM" id="Phobius"/>
    </source>
</evidence>
<dbReference type="Gene3D" id="1.10.3430.10">
    <property type="entry name" value="Ammonium transporter AmtB like domains"/>
    <property type="match status" value="1"/>
</dbReference>
<dbReference type="EMBL" id="JYHV01000011">
    <property type="protein sequence ID" value="KJH83551.1"/>
    <property type="molecule type" value="Genomic_DNA"/>
</dbReference>
<gene>
    <name evidence="9" type="ORF">UF78_05710</name>
</gene>
<protein>
    <recommendedName>
        <fullName evidence="11">Urea transporter</fullName>
    </recommendedName>
</protein>
<feature type="transmembrane region" description="Helical" evidence="8">
    <location>
        <begin position="266"/>
        <end position="286"/>
    </location>
</feature>
<comment type="similarity">
    <text evidence="2">Belongs to the urea transporter family.</text>
</comment>
<evidence type="ECO:0000256" key="7">
    <source>
        <dbReference type="PIRSR" id="PIRSR016502-1"/>
    </source>
</evidence>
<evidence type="ECO:0008006" key="11">
    <source>
        <dbReference type="Google" id="ProtNLM"/>
    </source>
</evidence>
<dbReference type="PANTHER" id="PTHR10464">
    <property type="entry name" value="UREA TRANSPORTER"/>
    <property type="match status" value="1"/>
</dbReference>
<reference evidence="9 10" key="1">
    <citation type="submission" date="2015-02" db="EMBL/GenBank/DDBJ databases">
        <title>Draft genome sequence of Pseudomonas stutzeri NT0128 isolated from wheat (Triticum turgidum) rhizosphere.</title>
        <authorList>
            <person name="Tovi N."/>
            <person name="Frenk S."/>
            <person name="Hadar Y."/>
            <person name="Minz D."/>
        </authorList>
    </citation>
    <scope>NUCLEOTIDE SEQUENCE [LARGE SCALE GENOMIC DNA]</scope>
    <source>
        <strain evidence="9 10">NT0128</strain>
    </source>
</reference>
<feature type="transmembrane region" description="Helical" evidence="8">
    <location>
        <begin position="79"/>
        <end position="104"/>
    </location>
</feature>
<feature type="transmembrane region" description="Helical" evidence="8">
    <location>
        <begin position="195"/>
        <end position="213"/>
    </location>
</feature>
<keyword evidence="3" id="KW-1003">Cell membrane</keyword>
<name>A0A0D9AVY8_STUST</name>
<dbReference type="PIRSF" id="PIRSF016502">
    <property type="entry name" value="Urea_transporter"/>
    <property type="match status" value="1"/>
</dbReference>
<accession>A0A0D9AVY8</accession>
<keyword evidence="4 8" id="KW-0812">Transmembrane</keyword>
<proteinExistence type="inferred from homology"/>
<dbReference type="OrthoDB" id="7029558at2"/>
<sequence length="295" mass="30450">MRRIHLPPALHALLNGVSQIFLQANPVCGLMILVTISLYAPSLLPGGLLGLISGTLTARCLAYERQDIESGLYGYNSTLLGLLITLVLGPSAPALLLVALAGALSSLLQRRLLQTMRERGGPAVFTLAFVLFGWLALAGAGMLGSVADARAHESGLDGLVAIGAMASGMGQVMFLGEPAAGLCLLLAVLIADRRAGLWALCGSAVGVYAALLTGITESQALAGLAGYNPALAALALSQMHRSALMPALGIALAIGSKLVFDQLGLPALTMPFILSCWTVALGVRLAQHRLDIRLA</sequence>
<dbReference type="InterPro" id="IPR004937">
    <property type="entry name" value="Urea_transporter"/>
</dbReference>
<dbReference type="Proteomes" id="UP000032487">
    <property type="component" value="Unassembled WGS sequence"/>
</dbReference>
<evidence type="ECO:0000256" key="2">
    <source>
        <dbReference type="ARBA" id="ARBA00005914"/>
    </source>
</evidence>
<feature type="transmembrane region" description="Helical" evidence="8">
    <location>
        <begin position="124"/>
        <end position="147"/>
    </location>
</feature>
<keyword evidence="6 8" id="KW-0472">Membrane</keyword>
<dbReference type="InterPro" id="IPR029020">
    <property type="entry name" value="Ammonium/urea_transptr"/>
</dbReference>
<comment type="caution">
    <text evidence="9">The sequence shown here is derived from an EMBL/GenBank/DDBJ whole genome shotgun (WGS) entry which is preliminary data.</text>
</comment>
<feature type="site" description="Important for channel permeability" evidence="7">
    <location>
        <position position="269"/>
    </location>
</feature>
<dbReference type="AlphaFoldDB" id="A0A0D9AVY8"/>
<comment type="subcellular location">
    <subcellularLocation>
        <location evidence="1">Cell membrane</location>
        <topology evidence="1">Multi-pass membrane protein</topology>
    </subcellularLocation>
</comment>
<dbReference type="PATRIC" id="fig|316.101.peg.733"/>
<evidence type="ECO:0000256" key="3">
    <source>
        <dbReference type="ARBA" id="ARBA00022475"/>
    </source>
</evidence>
<dbReference type="RefSeq" id="WP_045161057.1">
    <property type="nucleotide sequence ID" value="NZ_JYHV01000011.1"/>
</dbReference>
<evidence type="ECO:0000256" key="5">
    <source>
        <dbReference type="ARBA" id="ARBA00022989"/>
    </source>
</evidence>
<dbReference type="GO" id="GO:0005886">
    <property type="term" value="C:plasma membrane"/>
    <property type="evidence" value="ECO:0007669"/>
    <property type="project" value="UniProtKB-SubCell"/>
</dbReference>
<evidence type="ECO:0000256" key="6">
    <source>
        <dbReference type="ARBA" id="ARBA00023136"/>
    </source>
</evidence>
<evidence type="ECO:0000256" key="4">
    <source>
        <dbReference type="ARBA" id="ARBA00022692"/>
    </source>
</evidence>
<dbReference type="PANTHER" id="PTHR10464:SF4">
    <property type="entry name" value="UREA TRANSPORTER"/>
    <property type="match status" value="1"/>
</dbReference>
<dbReference type="GO" id="GO:0015204">
    <property type="term" value="F:urea transmembrane transporter activity"/>
    <property type="evidence" value="ECO:0007669"/>
    <property type="project" value="InterPro"/>
</dbReference>
<evidence type="ECO:0000256" key="1">
    <source>
        <dbReference type="ARBA" id="ARBA00004651"/>
    </source>
</evidence>
<organism evidence="9 10">
    <name type="scientific">Stutzerimonas stutzeri</name>
    <name type="common">Pseudomonas stutzeri</name>
    <dbReference type="NCBI Taxonomy" id="316"/>
    <lineage>
        <taxon>Bacteria</taxon>
        <taxon>Pseudomonadati</taxon>
        <taxon>Pseudomonadota</taxon>
        <taxon>Gammaproteobacteria</taxon>
        <taxon>Pseudomonadales</taxon>
        <taxon>Pseudomonadaceae</taxon>
        <taxon>Stutzerimonas</taxon>
    </lineage>
</organism>
<evidence type="ECO:0000313" key="10">
    <source>
        <dbReference type="Proteomes" id="UP000032487"/>
    </source>
</evidence>
<feature type="transmembrane region" description="Helical" evidence="8">
    <location>
        <begin position="159"/>
        <end position="188"/>
    </location>
</feature>
<keyword evidence="5 8" id="KW-1133">Transmembrane helix</keyword>
<feature type="transmembrane region" description="Helical" evidence="8">
    <location>
        <begin position="20"/>
        <end position="40"/>
    </location>
</feature>